<sequence>MNRLFLLIIILSFFKLNSQEGLPIYTDYLTENYYLVHPSMAGVNLVGGKVRMTARKQWFDQQDAPNLQTLSVDFRLTDRSGIGTIIYKDQNGYHSQIGGYLTYAHHINFNKSMLPSKRPYPSKDDDINQLSFGISVGGIQNSLDQTSFDLYDYDPLIAGIKQSTGYFNVDAGISYVTNKYYGHITVKNLLWSPHNMYGVDTYSKRPDRTSFKRLVASLGYIFYTEFPWSFEPSVLFQAAELTNEKAIDINLKTYYKLRQGRLWAGFSYRNSYEGAQYLDGQLLKRQRLQLITPLLGVDYKDFIFSYNYSYQHGDIRFGSGGFHQITLGFNFLRGSIQCDCF</sequence>
<proteinExistence type="predicted"/>
<evidence type="ECO:0000313" key="1">
    <source>
        <dbReference type="EMBL" id="SVA21041.1"/>
    </source>
</evidence>
<dbReference type="Pfam" id="PF11751">
    <property type="entry name" value="PorP_SprF"/>
    <property type="match status" value="1"/>
</dbReference>
<dbReference type="EMBL" id="UINC01005392">
    <property type="protein sequence ID" value="SVA21041.1"/>
    <property type="molecule type" value="Genomic_DNA"/>
</dbReference>
<dbReference type="InterPro" id="IPR019861">
    <property type="entry name" value="PorP/SprF_Bacteroidetes"/>
</dbReference>
<organism evidence="1">
    <name type="scientific">marine metagenome</name>
    <dbReference type="NCBI Taxonomy" id="408172"/>
    <lineage>
        <taxon>unclassified sequences</taxon>
        <taxon>metagenomes</taxon>
        <taxon>ecological metagenomes</taxon>
    </lineage>
</organism>
<dbReference type="AlphaFoldDB" id="A0A381TZX9"/>
<name>A0A381TZX9_9ZZZZ</name>
<accession>A0A381TZX9</accession>
<protein>
    <recommendedName>
        <fullName evidence="2">Type IX secretion system membrane protein PorP/SprF</fullName>
    </recommendedName>
</protein>
<evidence type="ECO:0008006" key="2">
    <source>
        <dbReference type="Google" id="ProtNLM"/>
    </source>
</evidence>
<dbReference type="NCBIfam" id="TIGR03519">
    <property type="entry name" value="T9SS_PorP_fam"/>
    <property type="match status" value="1"/>
</dbReference>
<reference evidence="1" key="1">
    <citation type="submission" date="2018-05" db="EMBL/GenBank/DDBJ databases">
        <authorList>
            <person name="Lanie J.A."/>
            <person name="Ng W.-L."/>
            <person name="Kazmierczak K.M."/>
            <person name="Andrzejewski T.M."/>
            <person name="Davidsen T.M."/>
            <person name="Wayne K.J."/>
            <person name="Tettelin H."/>
            <person name="Glass J.I."/>
            <person name="Rusch D."/>
            <person name="Podicherti R."/>
            <person name="Tsui H.-C.T."/>
            <person name="Winkler M.E."/>
        </authorList>
    </citation>
    <scope>NUCLEOTIDE SEQUENCE</scope>
</reference>
<gene>
    <name evidence="1" type="ORF">METZ01_LOCUS73895</name>
</gene>